<sequence>MLPPIYLTAQDADRLDNLLASQGPGRHPELEAELARAEILKGPAPADLVVMNAKVQFRIVATGEQFSRTLVFPKDAGQAGSLSILAPLGSALIGLKVGDSIQWPKPGGGLTQVSLDAVTPPSQS</sequence>
<dbReference type="GO" id="GO:0070063">
    <property type="term" value="F:RNA polymerase binding"/>
    <property type="evidence" value="ECO:0007669"/>
    <property type="project" value="InterPro"/>
</dbReference>
<proteinExistence type="predicted"/>
<feature type="domain" description="Regulator of nucleoside diphosphate kinase N-terminal" evidence="2">
    <location>
        <begin position="3"/>
        <end position="39"/>
    </location>
</feature>
<reference evidence="3 4" key="1">
    <citation type="journal article" date="2012" name="J. Bacteriol.">
        <title>Genome Sequence of Gallaecimonas xiamenensis Type Strain 3-C-1.</title>
        <authorList>
            <person name="Lai Q."/>
            <person name="Wang L."/>
            <person name="Wang W."/>
            <person name="Shao Z."/>
        </authorList>
    </citation>
    <scope>NUCLEOTIDE SEQUENCE [LARGE SCALE GENOMIC DNA]</scope>
    <source>
        <strain evidence="3 4">3-C-1</strain>
    </source>
</reference>
<dbReference type="EMBL" id="AMRI01000008">
    <property type="protein sequence ID" value="EKE75468.1"/>
    <property type="molecule type" value="Genomic_DNA"/>
</dbReference>
<dbReference type="RefSeq" id="WP_008483912.1">
    <property type="nucleotide sequence ID" value="NZ_AMRI01000008.1"/>
</dbReference>
<evidence type="ECO:0000259" key="1">
    <source>
        <dbReference type="Pfam" id="PF01272"/>
    </source>
</evidence>
<dbReference type="InterPro" id="IPR023459">
    <property type="entry name" value="Tscrpt_elong_fac_GreA/B_fam"/>
</dbReference>
<dbReference type="Pfam" id="PF01272">
    <property type="entry name" value="GreA_GreB"/>
    <property type="match status" value="1"/>
</dbReference>
<gene>
    <name evidence="3" type="ORF">B3C1_07319</name>
</gene>
<evidence type="ECO:0000313" key="3">
    <source>
        <dbReference type="EMBL" id="EKE75468.1"/>
    </source>
</evidence>
<dbReference type="InterPro" id="IPR001437">
    <property type="entry name" value="Tscrpt_elong_fac_GreA/B_C"/>
</dbReference>
<protein>
    <submittedName>
        <fullName evidence="3">GreA/GreB family elongation factor</fullName>
    </submittedName>
</protein>
<evidence type="ECO:0000259" key="2">
    <source>
        <dbReference type="Pfam" id="PF14760"/>
    </source>
</evidence>
<dbReference type="GO" id="GO:0006354">
    <property type="term" value="P:DNA-templated transcription elongation"/>
    <property type="evidence" value="ECO:0007669"/>
    <property type="project" value="TreeGrafter"/>
</dbReference>
<keyword evidence="3" id="KW-0251">Elongation factor</keyword>
<dbReference type="Gene3D" id="1.10.286.20">
    <property type="match status" value="1"/>
</dbReference>
<dbReference type="OrthoDB" id="192847at2"/>
<dbReference type="eggNOG" id="COG0782">
    <property type="taxonomic scope" value="Bacteria"/>
</dbReference>
<dbReference type="InterPro" id="IPR029462">
    <property type="entry name" value="Rnk_N"/>
</dbReference>
<evidence type="ECO:0000313" key="4">
    <source>
        <dbReference type="Proteomes" id="UP000006755"/>
    </source>
</evidence>
<dbReference type="GO" id="GO:0003746">
    <property type="term" value="F:translation elongation factor activity"/>
    <property type="evidence" value="ECO:0007669"/>
    <property type="project" value="UniProtKB-KW"/>
</dbReference>
<feature type="domain" description="Transcription elongation factor GreA/GreB C-terminal" evidence="1">
    <location>
        <begin position="45"/>
        <end position="112"/>
    </location>
</feature>
<dbReference type="Pfam" id="PF14760">
    <property type="entry name" value="Rnk_N"/>
    <property type="match status" value="1"/>
</dbReference>
<keyword evidence="4" id="KW-1185">Reference proteome</keyword>
<dbReference type="GO" id="GO:0032784">
    <property type="term" value="P:regulation of DNA-templated transcription elongation"/>
    <property type="evidence" value="ECO:0007669"/>
    <property type="project" value="InterPro"/>
</dbReference>
<dbReference type="Proteomes" id="UP000006755">
    <property type="component" value="Unassembled WGS sequence"/>
</dbReference>
<dbReference type="GO" id="GO:0003677">
    <property type="term" value="F:DNA binding"/>
    <property type="evidence" value="ECO:0007669"/>
    <property type="project" value="InterPro"/>
</dbReference>
<name>K2JJG7_9GAMM</name>
<dbReference type="Gene3D" id="3.10.50.30">
    <property type="entry name" value="Transcription elongation factor, GreA/GreB, C-terminal domain"/>
    <property type="match status" value="1"/>
</dbReference>
<dbReference type="InterPro" id="IPR036953">
    <property type="entry name" value="GreA/GreB_C_sf"/>
</dbReference>
<accession>K2JJG7</accession>
<dbReference type="STRING" id="745411.B3C1_07319"/>
<dbReference type="PANTHER" id="PTHR30437:SF5">
    <property type="entry name" value="REGULATOR OF NUCLEOSIDE DIPHOSPHATE KINASE"/>
    <property type="match status" value="1"/>
</dbReference>
<dbReference type="PANTHER" id="PTHR30437">
    <property type="entry name" value="TRANSCRIPTION ELONGATION FACTOR GREA"/>
    <property type="match status" value="1"/>
</dbReference>
<organism evidence="3 4">
    <name type="scientific">Gallaecimonas xiamenensis 3-C-1</name>
    <dbReference type="NCBI Taxonomy" id="745411"/>
    <lineage>
        <taxon>Bacteria</taxon>
        <taxon>Pseudomonadati</taxon>
        <taxon>Pseudomonadota</taxon>
        <taxon>Gammaproteobacteria</taxon>
        <taxon>Enterobacterales</taxon>
        <taxon>Gallaecimonadaceae</taxon>
        <taxon>Gallaecimonas</taxon>
    </lineage>
</organism>
<dbReference type="SUPFAM" id="SSF54534">
    <property type="entry name" value="FKBP-like"/>
    <property type="match status" value="1"/>
</dbReference>
<dbReference type="AlphaFoldDB" id="K2JJG7"/>
<comment type="caution">
    <text evidence="3">The sequence shown here is derived from an EMBL/GenBank/DDBJ whole genome shotgun (WGS) entry which is preliminary data.</text>
</comment>
<keyword evidence="3" id="KW-0648">Protein biosynthesis</keyword>